<keyword evidence="2" id="KW-1185">Reference proteome</keyword>
<evidence type="ECO:0000313" key="1">
    <source>
        <dbReference type="EMBL" id="GGM84270.1"/>
    </source>
</evidence>
<dbReference type="Proteomes" id="UP000642070">
    <property type="component" value="Unassembled WGS sequence"/>
</dbReference>
<protein>
    <recommendedName>
        <fullName evidence="3">Uridine kinase</fullName>
    </recommendedName>
</protein>
<accession>A0A917X6Y3</accession>
<proteinExistence type="predicted"/>
<dbReference type="EMBL" id="BMPI01000095">
    <property type="protein sequence ID" value="GGM84270.1"/>
    <property type="molecule type" value="Genomic_DNA"/>
</dbReference>
<sequence>MKAHPISLDALVADLVTRIDRLDTAGAAGEAGSAVGAGAPVGAGAAAGVGSHGGVGSAGALRPRVAVDGPPTAGGAEIGERLVSAVRQRGGWALHVPADGFLKANSLRYERGKTNPDAFYEDWLDLAALTREVLAPAGPGGTGRVLPSLRDPATDRATRAAYVDVPDGGVVVVTGTLLLGAGLDFDVTVHLIQSDAALARRTPPERQWTLPAYARYRDEVMPQYQADLVVRADDPRHPALVLDA</sequence>
<dbReference type="Gene3D" id="3.40.50.300">
    <property type="entry name" value="P-loop containing nucleotide triphosphate hydrolases"/>
    <property type="match status" value="1"/>
</dbReference>
<dbReference type="SUPFAM" id="SSF52540">
    <property type="entry name" value="P-loop containing nucleoside triphosphate hydrolases"/>
    <property type="match status" value="1"/>
</dbReference>
<reference evidence="1" key="1">
    <citation type="journal article" date="2014" name="Int. J. Syst. Evol. Microbiol.">
        <title>Complete genome sequence of Corynebacterium casei LMG S-19264T (=DSM 44701T), isolated from a smear-ripened cheese.</title>
        <authorList>
            <consortium name="US DOE Joint Genome Institute (JGI-PGF)"/>
            <person name="Walter F."/>
            <person name="Albersmeier A."/>
            <person name="Kalinowski J."/>
            <person name="Ruckert C."/>
        </authorList>
    </citation>
    <scope>NUCLEOTIDE SEQUENCE</scope>
    <source>
        <strain evidence="1">JCM 19831</strain>
    </source>
</reference>
<dbReference type="RefSeq" id="WP_190257352.1">
    <property type="nucleotide sequence ID" value="NZ_BMPI01000095.1"/>
</dbReference>
<gene>
    <name evidence="1" type="ORF">GCM10007977_102200</name>
</gene>
<dbReference type="InterPro" id="IPR027417">
    <property type="entry name" value="P-loop_NTPase"/>
</dbReference>
<name>A0A917X6Y3_9ACTN</name>
<evidence type="ECO:0000313" key="2">
    <source>
        <dbReference type="Proteomes" id="UP000642070"/>
    </source>
</evidence>
<dbReference type="AlphaFoldDB" id="A0A917X6Y3"/>
<reference evidence="1" key="2">
    <citation type="submission" date="2020-09" db="EMBL/GenBank/DDBJ databases">
        <authorList>
            <person name="Sun Q."/>
            <person name="Ohkuma M."/>
        </authorList>
    </citation>
    <scope>NUCLEOTIDE SEQUENCE</scope>
    <source>
        <strain evidence="1">JCM 19831</strain>
    </source>
</reference>
<evidence type="ECO:0008006" key="3">
    <source>
        <dbReference type="Google" id="ProtNLM"/>
    </source>
</evidence>
<comment type="caution">
    <text evidence="1">The sequence shown here is derived from an EMBL/GenBank/DDBJ whole genome shotgun (WGS) entry which is preliminary data.</text>
</comment>
<organism evidence="1 2">
    <name type="scientific">Dactylosporangium sucinum</name>
    <dbReference type="NCBI Taxonomy" id="1424081"/>
    <lineage>
        <taxon>Bacteria</taxon>
        <taxon>Bacillati</taxon>
        <taxon>Actinomycetota</taxon>
        <taxon>Actinomycetes</taxon>
        <taxon>Micromonosporales</taxon>
        <taxon>Micromonosporaceae</taxon>
        <taxon>Dactylosporangium</taxon>
    </lineage>
</organism>